<dbReference type="EMBL" id="CAJPWZ010001383">
    <property type="protein sequence ID" value="CAG2213696.1"/>
    <property type="molecule type" value="Genomic_DNA"/>
</dbReference>
<dbReference type="InterPro" id="IPR043502">
    <property type="entry name" value="DNA/RNA_pol_sf"/>
</dbReference>
<dbReference type="SUPFAM" id="SSF56672">
    <property type="entry name" value="DNA/RNA polymerases"/>
    <property type="match status" value="1"/>
</dbReference>
<dbReference type="PANTHER" id="PTHR31511:SF12">
    <property type="entry name" value="RHO TERMINATION FACTOR N-TERMINAL DOMAIN-CONTAINING PROTEIN"/>
    <property type="match status" value="1"/>
</dbReference>
<dbReference type="OrthoDB" id="414982at2759"/>
<evidence type="ECO:0008006" key="3">
    <source>
        <dbReference type="Google" id="ProtNLM"/>
    </source>
</evidence>
<dbReference type="PANTHER" id="PTHR31511">
    <property type="entry name" value="PROTEIN CBG23764"/>
    <property type="match status" value="1"/>
</dbReference>
<organism evidence="1 2">
    <name type="scientific">Mytilus edulis</name>
    <name type="common">Blue mussel</name>
    <dbReference type="NCBI Taxonomy" id="6550"/>
    <lineage>
        <taxon>Eukaryota</taxon>
        <taxon>Metazoa</taxon>
        <taxon>Spiralia</taxon>
        <taxon>Lophotrochozoa</taxon>
        <taxon>Mollusca</taxon>
        <taxon>Bivalvia</taxon>
        <taxon>Autobranchia</taxon>
        <taxon>Pteriomorphia</taxon>
        <taxon>Mytilida</taxon>
        <taxon>Mytiloidea</taxon>
        <taxon>Mytilidae</taxon>
        <taxon>Mytilinae</taxon>
        <taxon>Mytilus</taxon>
    </lineage>
</organism>
<comment type="caution">
    <text evidence="1">The sequence shown here is derived from an EMBL/GenBank/DDBJ whole genome shotgun (WGS) entry which is preliminary data.</text>
</comment>
<proteinExistence type="predicted"/>
<reference evidence="1" key="1">
    <citation type="submission" date="2021-03" db="EMBL/GenBank/DDBJ databases">
        <authorList>
            <person name="Bekaert M."/>
        </authorList>
    </citation>
    <scope>NUCLEOTIDE SEQUENCE</scope>
</reference>
<keyword evidence="2" id="KW-1185">Reference proteome</keyword>
<name>A0A8S3RXL9_MYTED</name>
<evidence type="ECO:0000313" key="2">
    <source>
        <dbReference type="Proteomes" id="UP000683360"/>
    </source>
</evidence>
<protein>
    <recommendedName>
        <fullName evidence="3">DNA-directed DNA polymerase</fullName>
    </recommendedName>
</protein>
<sequence>MCLENYSLDCLHYYTSPGLSYDAALKMSGVCLDLITDPMMYNLFELQTRGGISMITKKFAKANNPYIPETFDESEPRKYLMYLDANNLYGYAMSQPLPTGFMRFLDDDEILNFDAKKVEKDAEKGYILEIDLEYPENLHDSHNDYPLAPTHRTVTDEELSAHSQQVWRDLHGEKATKRHKVKKLVPTLYDKEKYILHYETLKLYLSLGLKVKKIHQILEFSQSAWLKKYIDFNATKRSQAKNDFEKDFYKLMCNR</sequence>
<dbReference type="Proteomes" id="UP000683360">
    <property type="component" value="Unassembled WGS sequence"/>
</dbReference>
<gene>
    <name evidence="1" type="ORF">MEDL_27606</name>
</gene>
<accession>A0A8S3RXL9</accession>
<evidence type="ECO:0000313" key="1">
    <source>
        <dbReference type="EMBL" id="CAG2213696.1"/>
    </source>
</evidence>
<dbReference type="AlphaFoldDB" id="A0A8S3RXL9"/>